<dbReference type="EMBL" id="VHIQ01000003">
    <property type="protein sequence ID" value="TPV34058.1"/>
    <property type="molecule type" value="Genomic_DNA"/>
</dbReference>
<dbReference type="PANTHER" id="PTHR43300:SF7">
    <property type="entry name" value="UDP-N-ACETYLBACILLOSAMINE N-ACETYLTRANSFERASE"/>
    <property type="match status" value="1"/>
</dbReference>
<name>A0A506PKM2_9FLAO</name>
<feature type="active site" description="Proton acceptor" evidence="2">
    <location>
        <position position="144"/>
    </location>
</feature>
<dbReference type="CDD" id="cd03360">
    <property type="entry name" value="LbH_AT_putative"/>
    <property type="match status" value="1"/>
</dbReference>
<evidence type="ECO:0000259" key="4">
    <source>
        <dbReference type="Pfam" id="PF17836"/>
    </source>
</evidence>
<gene>
    <name evidence="5" type="ORF">FJ651_07820</name>
</gene>
<feature type="site" description="Increases basicity of active site His" evidence="2">
    <location>
        <position position="145"/>
    </location>
</feature>
<organism evidence="5 6">
    <name type="scientific">Paucihalobacter ruber</name>
    <dbReference type="NCBI Taxonomy" id="2567861"/>
    <lineage>
        <taxon>Bacteria</taxon>
        <taxon>Pseudomonadati</taxon>
        <taxon>Bacteroidota</taxon>
        <taxon>Flavobacteriia</taxon>
        <taxon>Flavobacteriales</taxon>
        <taxon>Flavobacteriaceae</taxon>
        <taxon>Paucihalobacter</taxon>
    </lineage>
</organism>
<keyword evidence="6" id="KW-1185">Reference proteome</keyword>
<feature type="binding site" evidence="3">
    <location>
        <position position="75"/>
    </location>
    <ligand>
        <name>substrate</name>
    </ligand>
</feature>
<evidence type="ECO:0000256" key="1">
    <source>
        <dbReference type="ARBA" id="ARBA00007274"/>
    </source>
</evidence>
<dbReference type="OrthoDB" id="9794407at2"/>
<evidence type="ECO:0000256" key="3">
    <source>
        <dbReference type="PIRSR" id="PIRSR620019-2"/>
    </source>
</evidence>
<dbReference type="SUPFAM" id="SSF51161">
    <property type="entry name" value="Trimeric LpxA-like enzymes"/>
    <property type="match status" value="1"/>
</dbReference>
<dbReference type="InterPro" id="IPR011004">
    <property type="entry name" value="Trimer_LpxA-like_sf"/>
</dbReference>
<comment type="similarity">
    <text evidence="1">Belongs to the transferase hexapeptide repeat family.</text>
</comment>
<dbReference type="NCBIfam" id="TIGR03570">
    <property type="entry name" value="NeuD_NnaD"/>
    <property type="match status" value="1"/>
</dbReference>
<dbReference type="AlphaFoldDB" id="A0A506PKM2"/>
<feature type="domain" description="PglD N-terminal" evidence="4">
    <location>
        <begin position="7"/>
        <end position="87"/>
    </location>
</feature>
<dbReference type="PANTHER" id="PTHR43300">
    <property type="entry name" value="ACETYLTRANSFERASE"/>
    <property type="match status" value="1"/>
</dbReference>
<reference evidence="5 6" key="1">
    <citation type="submission" date="2019-06" db="EMBL/GenBank/DDBJ databases">
        <title>Flavobacteriaceae Paucihalobacterium erythroidium CWB-1, complete genome.</title>
        <authorList>
            <person name="Wu S."/>
        </authorList>
    </citation>
    <scope>NUCLEOTIDE SEQUENCE [LARGE SCALE GENOMIC DNA]</scope>
    <source>
        <strain evidence="5 6">CWB-1</strain>
    </source>
</reference>
<evidence type="ECO:0000313" key="6">
    <source>
        <dbReference type="Proteomes" id="UP000317332"/>
    </source>
</evidence>
<dbReference type="InterPro" id="IPR041561">
    <property type="entry name" value="PglD_N"/>
</dbReference>
<dbReference type="InterPro" id="IPR020019">
    <property type="entry name" value="AcTrfase_PglD-like"/>
</dbReference>
<accession>A0A506PKM2</accession>
<dbReference type="Gene3D" id="3.40.50.20">
    <property type="match status" value="1"/>
</dbReference>
<comment type="caution">
    <text evidence="5">The sequence shown here is derived from an EMBL/GenBank/DDBJ whole genome shotgun (WGS) entry which is preliminary data.</text>
</comment>
<evidence type="ECO:0000313" key="5">
    <source>
        <dbReference type="EMBL" id="TPV34058.1"/>
    </source>
</evidence>
<dbReference type="Pfam" id="PF17836">
    <property type="entry name" value="PglD_N"/>
    <property type="match status" value="1"/>
</dbReference>
<feature type="binding site" evidence="3">
    <location>
        <begin position="14"/>
        <end position="16"/>
    </location>
    <ligand>
        <name>substrate</name>
    </ligand>
</feature>
<sequence>MLKNNSNIVLIGASGHAKVVIDIIEKLNRFTIVGLIDSFKPIGTQIFEYKVIGTEDDLPELTKKYHFNAGIITIGDNWIRKVIHQKIENLVPEFELITAIHPSAVIGKQVKIGNGTVVMPGAIINSAAKVGKCCIINTKVSLGHDSEMKDYSSLAPNVTVGGNVSIGSYTAICMGANIIQDISIGKHSIVGAGALVNKNIEDYNLVYGVPAKFIRKISKGEKYLYPASDYVKR</sequence>
<dbReference type="Gene3D" id="2.160.10.10">
    <property type="entry name" value="Hexapeptide repeat proteins"/>
    <property type="match status" value="1"/>
</dbReference>
<evidence type="ECO:0000256" key="2">
    <source>
        <dbReference type="PIRSR" id="PIRSR620019-1"/>
    </source>
</evidence>
<keyword evidence="5" id="KW-0808">Transferase</keyword>
<dbReference type="RefSeq" id="WP_140989955.1">
    <property type="nucleotide sequence ID" value="NZ_VHIQ01000003.1"/>
</dbReference>
<dbReference type="GO" id="GO:0016740">
    <property type="term" value="F:transferase activity"/>
    <property type="evidence" value="ECO:0007669"/>
    <property type="project" value="UniProtKB-KW"/>
</dbReference>
<dbReference type="Proteomes" id="UP000317332">
    <property type="component" value="Unassembled WGS sequence"/>
</dbReference>
<proteinExistence type="inferred from homology"/>
<protein>
    <submittedName>
        <fullName evidence="5">Acetyltransferase</fullName>
    </submittedName>
</protein>
<dbReference type="InterPro" id="IPR050179">
    <property type="entry name" value="Trans_hexapeptide_repeat"/>
</dbReference>